<comment type="caution">
    <text evidence="1">The sequence shown here is derived from an EMBL/GenBank/DDBJ whole genome shotgun (WGS) entry which is preliminary data.</text>
</comment>
<organism evidence="1 2">
    <name type="scientific">Cladophialophora psammophila CBS 110553</name>
    <dbReference type="NCBI Taxonomy" id="1182543"/>
    <lineage>
        <taxon>Eukaryota</taxon>
        <taxon>Fungi</taxon>
        <taxon>Dikarya</taxon>
        <taxon>Ascomycota</taxon>
        <taxon>Pezizomycotina</taxon>
        <taxon>Eurotiomycetes</taxon>
        <taxon>Chaetothyriomycetidae</taxon>
        <taxon>Chaetothyriales</taxon>
        <taxon>Herpotrichiellaceae</taxon>
        <taxon>Cladophialophora</taxon>
    </lineage>
</organism>
<dbReference type="RefSeq" id="XP_007748673.1">
    <property type="nucleotide sequence ID" value="XM_007750483.1"/>
</dbReference>
<dbReference type="OrthoDB" id="3229355at2759"/>
<accession>W9WH56</accession>
<dbReference type="HOGENOM" id="CLU_2015029_0_0_1"/>
<dbReference type="Proteomes" id="UP000019471">
    <property type="component" value="Unassembled WGS sequence"/>
</dbReference>
<dbReference type="GeneID" id="19194600"/>
<gene>
    <name evidence="1" type="ORF">A1O5_09905</name>
</gene>
<proteinExistence type="predicted"/>
<name>W9WH56_9EURO</name>
<dbReference type="AlphaFoldDB" id="W9WH56"/>
<keyword evidence="2" id="KW-1185">Reference proteome</keyword>
<sequence length="123" mass="13925">MQNFVFEMDPKDPKTLKRTVLRDMLDFRLPTSWVRLALSAEGEQETALQTSLCDANSPLNLDRSLPDRIKNLFMYKASTKAPTSESEDVKMLSTSETGVYAPLDPNDVIKVQQTQNNTTIEIE</sequence>
<reference evidence="1 2" key="1">
    <citation type="submission" date="2013-03" db="EMBL/GenBank/DDBJ databases">
        <title>The Genome Sequence of Cladophialophora psammophila CBS 110553.</title>
        <authorList>
            <consortium name="The Broad Institute Genomics Platform"/>
            <person name="Cuomo C."/>
            <person name="de Hoog S."/>
            <person name="Gorbushina A."/>
            <person name="Walker B."/>
            <person name="Young S.K."/>
            <person name="Zeng Q."/>
            <person name="Gargeya S."/>
            <person name="Fitzgerald M."/>
            <person name="Haas B."/>
            <person name="Abouelleil A."/>
            <person name="Allen A.W."/>
            <person name="Alvarado L."/>
            <person name="Arachchi H.M."/>
            <person name="Berlin A.M."/>
            <person name="Chapman S.B."/>
            <person name="Gainer-Dewar J."/>
            <person name="Goldberg J."/>
            <person name="Griggs A."/>
            <person name="Gujja S."/>
            <person name="Hansen M."/>
            <person name="Howarth C."/>
            <person name="Imamovic A."/>
            <person name="Ireland A."/>
            <person name="Larimer J."/>
            <person name="McCowan C."/>
            <person name="Murphy C."/>
            <person name="Pearson M."/>
            <person name="Poon T.W."/>
            <person name="Priest M."/>
            <person name="Roberts A."/>
            <person name="Saif S."/>
            <person name="Shea T."/>
            <person name="Sisk P."/>
            <person name="Sykes S."/>
            <person name="Wortman J."/>
            <person name="Nusbaum C."/>
            <person name="Birren B."/>
        </authorList>
    </citation>
    <scope>NUCLEOTIDE SEQUENCE [LARGE SCALE GENOMIC DNA]</scope>
    <source>
        <strain evidence="1 2">CBS 110553</strain>
    </source>
</reference>
<evidence type="ECO:0000313" key="2">
    <source>
        <dbReference type="Proteomes" id="UP000019471"/>
    </source>
</evidence>
<dbReference type="EMBL" id="AMGX01000017">
    <property type="protein sequence ID" value="EXJ67258.1"/>
    <property type="molecule type" value="Genomic_DNA"/>
</dbReference>
<evidence type="ECO:0000313" key="1">
    <source>
        <dbReference type="EMBL" id="EXJ67258.1"/>
    </source>
</evidence>
<protein>
    <submittedName>
        <fullName evidence="1">Uncharacterized protein</fullName>
    </submittedName>
</protein>